<dbReference type="PROSITE" id="PS51257">
    <property type="entry name" value="PROKAR_LIPOPROTEIN"/>
    <property type="match status" value="1"/>
</dbReference>
<accession>A0ABX7NRA6</accession>
<gene>
    <name evidence="3" type="ORF">JY651_32865</name>
</gene>
<evidence type="ECO:0000256" key="1">
    <source>
        <dbReference type="SAM" id="SignalP"/>
    </source>
</evidence>
<protein>
    <recommendedName>
        <fullName evidence="2">Ig-like domain-containing protein</fullName>
    </recommendedName>
</protein>
<name>A0ABX7NRA6_9BACT</name>
<feature type="signal peptide" evidence="1">
    <location>
        <begin position="1"/>
        <end position="20"/>
    </location>
</feature>
<dbReference type="Proteomes" id="UP000662747">
    <property type="component" value="Chromosome"/>
</dbReference>
<proteinExistence type="predicted"/>
<reference evidence="3 4" key="1">
    <citation type="submission" date="2021-02" db="EMBL/GenBank/DDBJ databases">
        <title>De Novo genome assembly of isolated myxobacteria.</title>
        <authorList>
            <person name="Stevens D.C."/>
        </authorList>
    </citation>
    <scope>NUCLEOTIDE SEQUENCE [LARGE SCALE GENOMIC DNA]</scope>
    <source>
        <strain evidence="4">SCPEA02</strain>
    </source>
</reference>
<organism evidence="3 4">
    <name type="scientific">Pyxidicoccus parkwayensis</name>
    <dbReference type="NCBI Taxonomy" id="2813578"/>
    <lineage>
        <taxon>Bacteria</taxon>
        <taxon>Pseudomonadati</taxon>
        <taxon>Myxococcota</taxon>
        <taxon>Myxococcia</taxon>
        <taxon>Myxococcales</taxon>
        <taxon>Cystobacterineae</taxon>
        <taxon>Myxococcaceae</taxon>
        <taxon>Pyxidicoccus</taxon>
    </lineage>
</organism>
<evidence type="ECO:0000313" key="3">
    <source>
        <dbReference type="EMBL" id="QSQ20047.1"/>
    </source>
</evidence>
<evidence type="ECO:0000259" key="2">
    <source>
        <dbReference type="PROSITE" id="PS50835"/>
    </source>
</evidence>
<keyword evidence="1" id="KW-0732">Signal</keyword>
<feature type="chain" id="PRO_5045855677" description="Ig-like domain-containing protein" evidence="1">
    <location>
        <begin position="21"/>
        <end position="145"/>
    </location>
</feature>
<dbReference type="EMBL" id="CP071090">
    <property type="protein sequence ID" value="QSQ20047.1"/>
    <property type="molecule type" value="Genomic_DNA"/>
</dbReference>
<feature type="domain" description="Ig-like" evidence="2">
    <location>
        <begin position="34"/>
        <end position="145"/>
    </location>
</feature>
<evidence type="ECO:0000313" key="4">
    <source>
        <dbReference type="Proteomes" id="UP000662747"/>
    </source>
</evidence>
<dbReference type="PROSITE" id="PS50835">
    <property type="entry name" value="IG_LIKE"/>
    <property type="match status" value="1"/>
</dbReference>
<dbReference type="RefSeq" id="WP_206721628.1">
    <property type="nucleotide sequence ID" value="NZ_CP071090.1"/>
</dbReference>
<dbReference type="InterPro" id="IPR007110">
    <property type="entry name" value="Ig-like_dom"/>
</dbReference>
<keyword evidence="4" id="KW-1185">Reference proteome</keyword>
<sequence length="145" mass="15125">MQRFALRDALPLVSTALLMAACGGAPQEGLDSAPEAGSNLGTSQAGLSVGISCSRTSYQDITCTASGSGGVPPYTYFWSEQRNLFVPPRTDIISAGSGPSTTQVFFCWQPDETSPGDYSSRYRVSVKDSTGASAGLALSDFYVCG</sequence>